<dbReference type="Pfam" id="PF00491">
    <property type="entry name" value="Arginase"/>
    <property type="match status" value="1"/>
</dbReference>
<dbReference type="CDD" id="cd09989">
    <property type="entry name" value="Arginase"/>
    <property type="match status" value="1"/>
</dbReference>
<dbReference type="Proteomes" id="UP000663889">
    <property type="component" value="Unassembled WGS sequence"/>
</dbReference>
<evidence type="ECO:0000313" key="16">
    <source>
        <dbReference type="Proteomes" id="UP000663870"/>
    </source>
</evidence>
<dbReference type="NCBIfam" id="TIGR01229">
    <property type="entry name" value="rocF_arginase"/>
    <property type="match status" value="1"/>
</dbReference>
<evidence type="ECO:0000256" key="8">
    <source>
        <dbReference type="ARBA" id="ARBA00023211"/>
    </source>
</evidence>
<dbReference type="InterPro" id="IPR023696">
    <property type="entry name" value="Ureohydrolase_dom_sf"/>
</dbReference>
<evidence type="ECO:0000313" key="15">
    <source>
        <dbReference type="EMBL" id="CAF3635206.1"/>
    </source>
</evidence>
<comment type="caution">
    <text evidence="12">The sequence shown here is derived from an EMBL/GenBank/DDBJ whole genome shotgun (WGS) entry which is preliminary data.</text>
</comment>
<dbReference type="Gene3D" id="3.40.800.10">
    <property type="entry name" value="Ureohydrolase domain"/>
    <property type="match status" value="1"/>
</dbReference>
<keyword evidence="8 11" id="KW-0464">Manganese</keyword>
<accession>A0A813YFW3</accession>
<evidence type="ECO:0000256" key="9">
    <source>
        <dbReference type="ARBA" id="ARBA00047391"/>
    </source>
</evidence>
<comment type="pathway">
    <text evidence="1 11">Nitrogen metabolism; urea cycle; L-ornithine and urea from L-arginine: step 1/1.</text>
</comment>
<evidence type="ECO:0000256" key="10">
    <source>
        <dbReference type="PROSITE-ProRule" id="PRU00742"/>
    </source>
</evidence>
<sequence>MEEIHRLSDWKYLDKKQIGITCVAFSGGQPKGGVDLGPEYVLKAGLIEQLNEMNFKTVLTDNKIHDYKEFFPKSDEPIGIIKRPRTVGIVNKILADQVYQHAKLGRLALQIGGDHSMAIGTISGMARAVKERLNQDLKVIWIDAHADINTPQTTETGNLHGMPVSYLIGLTDEKIEGLDWIVPCLKPENLVYIGLRDVDKDEKQILKKYKIQAFSMHDIDRYGIGKILDMTIEHLSKGPYPNSPIHLSFDIDALDPTVAGSTGTPVRGGLTFREGHYICEALHDTGRLVGLDMVELNPAIGDCHEDTITIGCSLIRATFGESLL</sequence>
<dbReference type="Proteomes" id="UP000663854">
    <property type="component" value="Unassembled WGS sequence"/>
</dbReference>
<dbReference type="PRINTS" id="PR00116">
    <property type="entry name" value="ARGINASE"/>
</dbReference>
<keyword evidence="6 11" id="KW-0479">Metal-binding</keyword>
<protein>
    <recommendedName>
        <fullName evidence="3 11">Arginase</fullName>
        <ecNumber evidence="2 11">3.5.3.1</ecNumber>
    </recommendedName>
</protein>
<evidence type="ECO:0000256" key="2">
    <source>
        <dbReference type="ARBA" id="ARBA00012168"/>
    </source>
</evidence>
<evidence type="ECO:0000256" key="5">
    <source>
        <dbReference type="ARBA" id="ARBA00022503"/>
    </source>
</evidence>
<evidence type="ECO:0000256" key="3">
    <source>
        <dbReference type="ARBA" id="ARBA00018123"/>
    </source>
</evidence>
<dbReference type="InterPro" id="IPR006035">
    <property type="entry name" value="Ureohydrolase"/>
</dbReference>
<dbReference type="PROSITE" id="PS51409">
    <property type="entry name" value="ARGINASE_2"/>
    <property type="match status" value="1"/>
</dbReference>
<dbReference type="PANTHER" id="PTHR43782:SF3">
    <property type="entry name" value="ARGINASE"/>
    <property type="match status" value="1"/>
</dbReference>
<dbReference type="Proteomes" id="UP000663870">
    <property type="component" value="Unassembled WGS sequence"/>
</dbReference>
<evidence type="ECO:0000313" key="13">
    <source>
        <dbReference type="EMBL" id="CAF1510466.1"/>
    </source>
</evidence>
<keyword evidence="16" id="KW-1185">Reference proteome</keyword>
<dbReference type="AlphaFoldDB" id="A0A813YFW3"/>
<gene>
    <name evidence="15" type="ORF">FNK824_LOCUS5136</name>
    <name evidence="14" type="ORF">JXQ802_LOCUS55653</name>
    <name evidence="13" type="ORF">PYM288_LOCUS39117</name>
    <name evidence="12" type="ORF">SEV965_LOCUS4752</name>
</gene>
<keyword evidence="4 11" id="KW-0835">Urea cycle</keyword>
<dbReference type="GO" id="GO:0005829">
    <property type="term" value="C:cytosol"/>
    <property type="evidence" value="ECO:0007669"/>
    <property type="project" value="TreeGrafter"/>
</dbReference>
<reference evidence="12" key="1">
    <citation type="submission" date="2021-02" db="EMBL/GenBank/DDBJ databases">
        <authorList>
            <person name="Nowell W R."/>
        </authorList>
    </citation>
    <scope>NUCLEOTIDE SEQUENCE</scope>
</reference>
<comment type="cofactor">
    <cofactor evidence="11">
        <name>Mn(2+)</name>
        <dbReference type="ChEBI" id="CHEBI:29035"/>
    </cofactor>
    <text evidence="11">Binds 2 manganese ions per subunit.</text>
</comment>
<dbReference type="GO" id="GO:0000050">
    <property type="term" value="P:urea cycle"/>
    <property type="evidence" value="ECO:0007669"/>
    <property type="project" value="UniProtKB-UniPathway"/>
</dbReference>
<name>A0A813YFW3_9BILA</name>
<dbReference type="FunFam" id="3.40.800.10:FF:000012">
    <property type="entry name" value="Arginase"/>
    <property type="match status" value="1"/>
</dbReference>
<dbReference type="EMBL" id="CAJNOL010012083">
    <property type="protein sequence ID" value="CAF1658366.1"/>
    <property type="molecule type" value="Genomic_DNA"/>
</dbReference>
<dbReference type="GO" id="GO:0030145">
    <property type="term" value="F:manganese ion binding"/>
    <property type="evidence" value="ECO:0007669"/>
    <property type="project" value="TreeGrafter"/>
</dbReference>
<keyword evidence="7 11" id="KW-0378">Hydrolase</keyword>
<dbReference type="Proteomes" id="UP000663874">
    <property type="component" value="Unassembled WGS sequence"/>
</dbReference>
<comment type="catalytic activity">
    <reaction evidence="9 11">
        <text>L-arginine + H2O = urea + L-ornithine</text>
        <dbReference type="Rhea" id="RHEA:20569"/>
        <dbReference type="ChEBI" id="CHEBI:15377"/>
        <dbReference type="ChEBI" id="CHEBI:16199"/>
        <dbReference type="ChEBI" id="CHEBI:32682"/>
        <dbReference type="ChEBI" id="CHEBI:46911"/>
        <dbReference type="EC" id="3.5.3.1"/>
    </reaction>
</comment>
<dbReference type="EMBL" id="CAJNOH010010266">
    <property type="protein sequence ID" value="CAF1510466.1"/>
    <property type="molecule type" value="Genomic_DNA"/>
</dbReference>
<dbReference type="GO" id="GO:0004053">
    <property type="term" value="F:arginase activity"/>
    <property type="evidence" value="ECO:0007669"/>
    <property type="project" value="UniProtKB-EC"/>
</dbReference>
<dbReference type="PANTHER" id="PTHR43782">
    <property type="entry name" value="ARGINASE"/>
    <property type="match status" value="1"/>
</dbReference>
<dbReference type="SUPFAM" id="SSF52768">
    <property type="entry name" value="Arginase/deacetylase"/>
    <property type="match status" value="1"/>
</dbReference>
<dbReference type="GO" id="GO:0006525">
    <property type="term" value="P:arginine metabolic process"/>
    <property type="evidence" value="ECO:0007669"/>
    <property type="project" value="UniProtKB-KW"/>
</dbReference>
<evidence type="ECO:0000313" key="14">
    <source>
        <dbReference type="EMBL" id="CAF1658366.1"/>
    </source>
</evidence>
<dbReference type="EMBL" id="CAJNOU010000140">
    <property type="protein sequence ID" value="CAF0883689.1"/>
    <property type="molecule type" value="Genomic_DNA"/>
</dbReference>
<keyword evidence="5 11" id="KW-0056">Arginine metabolism</keyword>
<proteinExistence type="inferred from homology"/>
<evidence type="ECO:0000256" key="6">
    <source>
        <dbReference type="ARBA" id="ARBA00022723"/>
    </source>
</evidence>
<dbReference type="EC" id="3.5.3.1" evidence="2 11"/>
<evidence type="ECO:0000313" key="12">
    <source>
        <dbReference type="EMBL" id="CAF0883689.1"/>
    </source>
</evidence>
<dbReference type="UniPathway" id="UPA00158">
    <property type="reaction ID" value="UER00270"/>
</dbReference>
<dbReference type="GO" id="GO:0005634">
    <property type="term" value="C:nucleus"/>
    <property type="evidence" value="ECO:0007669"/>
    <property type="project" value="TreeGrafter"/>
</dbReference>
<evidence type="ECO:0000313" key="17">
    <source>
        <dbReference type="Proteomes" id="UP000663889"/>
    </source>
</evidence>
<dbReference type="EMBL" id="CAJOBE010000400">
    <property type="protein sequence ID" value="CAF3635206.1"/>
    <property type="molecule type" value="Genomic_DNA"/>
</dbReference>
<evidence type="ECO:0000256" key="11">
    <source>
        <dbReference type="RuleBase" id="RU361159"/>
    </source>
</evidence>
<evidence type="ECO:0000256" key="7">
    <source>
        <dbReference type="ARBA" id="ARBA00022801"/>
    </source>
</evidence>
<evidence type="ECO:0000256" key="4">
    <source>
        <dbReference type="ARBA" id="ARBA00022436"/>
    </source>
</evidence>
<evidence type="ECO:0000256" key="1">
    <source>
        <dbReference type="ARBA" id="ARBA00005098"/>
    </source>
</evidence>
<dbReference type="InterPro" id="IPR014033">
    <property type="entry name" value="Arginase"/>
</dbReference>
<organism evidence="12 17">
    <name type="scientific">Rotaria sordida</name>
    <dbReference type="NCBI Taxonomy" id="392033"/>
    <lineage>
        <taxon>Eukaryota</taxon>
        <taxon>Metazoa</taxon>
        <taxon>Spiralia</taxon>
        <taxon>Gnathifera</taxon>
        <taxon>Rotifera</taxon>
        <taxon>Eurotatoria</taxon>
        <taxon>Bdelloidea</taxon>
        <taxon>Philodinida</taxon>
        <taxon>Philodinidae</taxon>
        <taxon>Rotaria</taxon>
    </lineage>
</organism>
<comment type="similarity">
    <text evidence="10 11">Belongs to the arginase family.</text>
</comment>